<dbReference type="GO" id="GO:0003824">
    <property type="term" value="F:catalytic activity"/>
    <property type="evidence" value="ECO:0007669"/>
    <property type="project" value="TreeGrafter"/>
</dbReference>
<organism evidence="2 3">
    <name type="scientific">Oceanicoccus sagamiensis</name>
    <dbReference type="NCBI Taxonomy" id="716816"/>
    <lineage>
        <taxon>Bacteria</taxon>
        <taxon>Pseudomonadati</taxon>
        <taxon>Pseudomonadota</taxon>
        <taxon>Gammaproteobacteria</taxon>
        <taxon>Cellvibrionales</taxon>
        <taxon>Spongiibacteraceae</taxon>
        <taxon>Oceanicoccus</taxon>
    </lineage>
</organism>
<dbReference type="InterPro" id="IPR011008">
    <property type="entry name" value="Dimeric_a/b-barrel"/>
</dbReference>
<dbReference type="Gene3D" id="3.30.70.100">
    <property type="match status" value="1"/>
</dbReference>
<dbReference type="SUPFAM" id="SSF54909">
    <property type="entry name" value="Dimeric alpha+beta barrel"/>
    <property type="match status" value="1"/>
</dbReference>
<dbReference type="EMBL" id="CP019343">
    <property type="protein sequence ID" value="ARN74490.1"/>
    <property type="molecule type" value="Genomic_DNA"/>
</dbReference>
<dbReference type="PROSITE" id="PS51725">
    <property type="entry name" value="ABM"/>
    <property type="match status" value="1"/>
</dbReference>
<dbReference type="InterPro" id="IPR050744">
    <property type="entry name" value="AI-2_Isomerase_LsrG"/>
</dbReference>
<evidence type="ECO:0000313" key="3">
    <source>
        <dbReference type="Proteomes" id="UP000193450"/>
    </source>
</evidence>
<dbReference type="OrthoDB" id="9812192at2"/>
<dbReference type="STRING" id="716816.BST96_10395"/>
<dbReference type="AlphaFoldDB" id="A0A1X9N8V4"/>
<dbReference type="PANTHER" id="PTHR33336">
    <property type="entry name" value="QUINOL MONOOXYGENASE YGIN-RELATED"/>
    <property type="match status" value="1"/>
</dbReference>
<dbReference type="Pfam" id="PF03992">
    <property type="entry name" value="ABM"/>
    <property type="match status" value="1"/>
</dbReference>
<proteinExistence type="predicted"/>
<name>A0A1X9N8V4_9GAMM</name>
<gene>
    <name evidence="2" type="ORF">BST96_10395</name>
</gene>
<dbReference type="Proteomes" id="UP000193450">
    <property type="component" value="Chromosome"/>
</dbReference>
<evidence type="ECO:0000313" key="2">
    <source>
        <dbReference type="EMBL" id="ARN74490.1"/>
    </source>
</evidence>
<sequence>MIIVLATVESTTEDINNLHQAIVDMQTATIETEPGNISYTFTTEIANPSTMHIVEKWQSMDALKEHFTTPHMAAFQKAMAGYPPKSMDVKLYEVAQELPFPEM</sequence>
<reference evidence="2 3" key="1">
    <citation type="submission" date="2016-11" db="EMBL/GenBank/DDBJ databases">
        <title>Trade-off between light-utilization and light-protection in marine flavobacteria.</title>
        <authorList>
            <person name="Kumagai Y."/>
        </authorList>
    </citation>
    <scope>NUCLEOTIDE SEQUENCE [LARGE SCALE GENOMIC DNA]</scope>
    <source>
        <strain evidence="2 3">NBRC 107125</strain>
    </source>
</reference>
<feature type="domain" description="ABM" evidence="1">
    <location>
        <begin position="2"/>
        <end position="94"/>
    </location>
</feature>
<accession>A0A1X9N8V4</accession>
<dbReference type="KEGG" id="osg:BST96_10395"/>
<protein>
    <recommendedName>
        <fullName evidence="1">ABM domain-containing protein</fullName>
    </recommendedName>
</protein>
<dbReference type="PANTHER" id="PTHR33336:SF15">
    <property type="entry name" value="ABM DOMAIN-CONTAINING PROTEIN"/>
    <property type="match status" value="1"/>
</dbReference>
<dbReference type="InterPro" id="IPR007138">
    <property type="entry name" value="ABM_dom"/>
</dbReference>
<keyword evidence="3" id="KW-1185">Reference proteome</keyword>
<dbReference type="RefSeq" id="WP_085758637.1">
    <property type="nucleotide sequence ID" value="NZ_CP019343.1"/>
</dbReference>
<evidence type="ECO:0000259" key="1">
    <source>
        <dbReference type="PROSITE" id="PS51725"/>
    </source>
</evidence>